<accession>A0ACD1HFQ8</accession>
<sequence>MRCNRKTPKSKTKYFVRRYKDFQCRIRLEGRSAEKPKRYAFLKEGQRRLDVVTAERKHWHNRQRRSSALVLVRAVTSMISQLRKSCLSSGPTIRIGIRWKRDVKY</sequence>
<dbReference type="EMBL" id="KZ824944">
    <property type="protein sequence ID" value="RAH72302.1"/>
    <property type="molecule type" value="Genomic_DNA"/>
</dbReference>
<gene>
    <name evidence="1" type="ORF">BO66DRAFT_31228</name>
</gene>
<dbReference type="Proteomes" id="UP000249661">
    <property type="component" value="Unassembled WGS sequence"/>
</dbReference>
<proteinExistence type="predicted"/>
<keyword evidence="2" id="KW-1185">Reference proteome</keyword>
<evidence type="ECO:0000313" key="1">
    <source>
        <dbReference type="EMBL" id="RAH72302.1"/>
    </source>
</evidence>
<name>A0ACD1HFQ8_9EURO</name>
<protein>
    <submittedName>
        <fullName evidence="1">Uncharacterized protein</fullName>
    </submittedName>
</protein>
<organism evidence="1 2">
    <name type="scientific">Aspergillus aculeatinus CBS 121060</name>
    <dbReference type="NCBI Taxonomy" id="1448322"/>
    <lineage>
        <taxon>Eukaryota</taxon>
        <taxon>Fungi</taxon>
        <taxon>Dikarya</taxon>
        <taxon>Ascomycota</taxon>
        <taxon>Pezizomycotina</taxon>
        <taxon>Eurotiomycetes</taxon>
        <taxon>Eurotiomycetidae</taxon>
        <taxon>Eurotiales</taxon>
        <taxon>Aspergillaceae</taxon>
        <taxon>Aspergillus</taxon>
        <taxon>Aspergillus subgen. Circumdati</taxon>
    </lineage>
</organism>
<evidence type="ECO:0000313" key="2">
    <source>
        <dbReference type="Proteomes" id="UP000249661"/>
    </source>
</evidence>
<reference evidence="1" key="1">
    <citation type="submission" date="2018-02" db="EMBL/GenBank/DDBJ databases">
        <title>The genomes of Aspergillus section Nigri reveals drivers in fungal speciation.</title>
        <authorList>
            <consortium name="DOE Joint Genome Institute"/>
            <person name="Vesth T.C."/>
            <person name="Nybo J."/>
            <person name="Theobald S."/>
            <person name="Brandl J."/>
            <person name="Frisvad J.C."/>
            <person name="Nielsen K.F."/>
            <person name="Lyhne E.K."/>
            <person name="Kogle M.E."/>
            <person name="Kuo A."/>
            <person name="Riley R."/>
            <person name="Clum A."/>
            <person name="Nolan M."/>
            <person name="Lipzen A."/>
            <person name="Salamov A."/>
            <person name="Henrissat B."/>
            <person name="Wiebenga A."/>
            <person name="De vries R.P."/>
            <person name="Grigoriev I.V."/>
            <person name="Mortensen U.H."/>
            <person name="Andersen M.R."/>
            <person name="Baker S.E."/>
        </authorList>
    </citation>
    <scope>NUCLEOTIDE SEQUENCE</scope>
    <source>
        <strain evidence="1">CBS 121060</strain>
    </source>
</reference>